<organism evidence="3">
    <name type="scientific">freshwater metagenome</name>
    <dbReference type="NCBI Taxonomy" id="449393"/>
    <lineage>
        <taxon>unclassified sequences</taxon>
        <taxon>metagenomes</taxon>
        <taxon>ecological metagenomes</taxon>
    </lineage>
</organism>
<dbReference type="AlphaFoldDB" id="A0A6J7G5B6"/>
<gene>
    <name evidence="1" type="ORF">UFOPK1908_01503</name>
    <name evidence="2" type="ORF">UFOPK2282_00565</name>
    <name evidence="3" type="ORF">UFOPK3576_00517</name>
</gene>
<evidence type="ECO:0000313" key="1">
    <source>
        <dbReference type="EMBL" id="CAB4631665.1"/>
    </source>
</evidence>
<sequence>MFSGGAQLALAGAPFFLSKHGLHLFNMCTATGPRGFAAL</sequence>
<name>A0A6J7G5B6_9ZZZZ</name>
<protein>
    <submittedName>
        <fullName evidence="3">Unannotated protein</fullName>
    </submittedName>
</protein>
<accession>A0A6J7G5B6</accession>
<proteinExistence type="predicted"/>
<dbReference type="EMBL" id="CAFBMO010000014">
    <property type="protein sequence ID" value="CAB4901914.1"/>
    <property type="molecule type" value="Genomic_DNA"/>
</dbReference>
<dbReference type="EMBL" id="CAEZVB010000115">
    <property type="protein sequence ID" value="CAB4631665.1"/>
    <property type="molecule type" value="Genomic_DNA"/>
</dbReference>
<evidence type="ECO:0000313" key="3">
    <source>
        <dbReference type="EMBL" id="CAB4901914.1"/>
    </source>
</evidence>
<reference evidence="3" key="1">
    <citation type="submission" date="2020-05" db="EMBL/GenBank/DDBJ databases">
        <authorList>
            <person name="Chiriac C."/>
            <person name="Salcher M."/>
            <person name="Ghai R."/>
            <person name="Kavagutti S V."/>
        </authorList>
    </citation>
    <scope>NUCLEOTIDE SEQUENCE</scope>
</reference>
<evidence type="ECO:0000313" key="2">
    <source>
        <dbReference type="EMBL" id="CAB4661316.1"/>
    </source>
</evidence>
<dbReference type="EMBL" id="CAEZWR010000050">
    <property type="protein sequence ID" value="CAB4661316.1"/>
    <property type="molecule type" value="Genomic_DNA"/>
</dbReference>